<name>A0A927N2E5_9ACTN</name>
<evidence type="ECO:0000256" key="4">
    <source>
        <dbReference type="ARBA" id="ARBA00022692"/>
    </source>
</evidence>
<dbReference type="GO" id="GO:0005886">
    <property type="term" value="C:plasma membrane"/>
    <property type="evidence" value="ECO:0007669"/>
    <property type="project" value="UniProtKB-SubCell"/>
</dbReference>
<keyword evidence="4 8" id="KW-0812">Transmembrane</keyword>
<comment type="similarity">
    <text evidence="7">Belongs to the glycosyltransferase 87 family.</text>
</comment>
<evidence type="ECO:0000256" key="6">
    <source>
        <dbReference type="ARBA" id="ARBA00023136"/>
    </source>
</evidence>
<comment type="subcellular location">
    <subcellularLocation>
        <location evidence="1">Cell membrane</location>
        <topology evidence="1">Multi-pass membrane protein</topology>
    </subcellularLocation>
</comment>
<feature type="transmembrane region" description="Helical" evidence="8">
    <location>
        <begin position="402"/>
        <end position="421"/>
    </location>
</feature>
<feature type="transmembrane region" description="Helical" evidence="8">
    <location>
        <begin position="109"/>
        <end position="127"/>
    </location>
</feature>
<dbReference type="AlphaFoldDB" id="A0A927N2E5"/>
<reference evidence="9" key="1">
    <citation type="submission" date="2020-10" db="EMBL/GenBank/DDBJ databases">
        <title>Sequencing the genomes of 1000 actinobacteria strains.</title>
        <authorList>
            <person name="Klenk H.-P."/>
        </authorList>
    </citation>
    <scope>NUCLEOTIDE SEQUENCE</scope>
    <source>
        <strain evidence="9">DSM 45354</strain>
    </source>
</reference>
<proteinExistence type="inferred from homology"/>
<keyword evidence="6 8" id="KW-0472">Membrane</keyword>
<keyword evidence="3 9" id="KW-0808">Transferase</keyword>
<feature type="transmembrane region" description="Helical" evidence="8">
    <location>
        <begin position="201"/>
        <end position="227"/>
    </location>
</feature>
<evidence type="ECO:0000256" key="7">
    <source>
        <dbReference type="ARBA" id="ARBA00024033"/>
    </source>
</evidence>
<protein>
    <submittedName>
        <fullName evidence="9">Alpha-1,2-mannosyltransferase</fullName>
        <ecNumber evidence="9">2.4.1.-</ecNumber>
    </submittedName>
</protein>
<keyword evidence="5 8" id="KW-1133">Transmembrane helix</keyword>
<dbReference type="Pfam" id="PF09594">
    <property type="entry name" value="GT87"/>
    <property type="match status" value="1"/>
</dbReference>
<dbReference type="Proteomes" id="UP000638648">
    <property type="component" value="Unassembled WGS sequence"/>
</dbReference>
<evidence type="ECO:0000313" key="9">
    <source>
        <dbReference type="EMBL" id="MBE1611391.1"/>
    </source>
</evidence>
<evidence type="ECO:0000256" key="3">
    <source>
        <dbReference type="ARBA" id="ARBA00022679"/>
    </source>
</evidence>
<dbReference type="EMBL" id="JADBEM010000001">
    <property type="protein sequence ID" value="MBE1611391.1"/>
    <property type="molecule type" value="Genomic_DNA"/>
</dbReference>
<keyword evidence="9" id="KW-0328">Glycosyltransferase</keyword>
<feature type="transmembrane region" description="Helical" evidence="8">
    <location>
        <begin position="233"/>
        <end position="252"/>
    </location>
</feature>
<dbReference type="GO" id="GO:0016758">
    <property type="term" value="F:hexosyltransferase activity"/>
    <property type="evidence" value="ECO:0007669"/>
    <property type="project" value="InterPro"/>
</dbReference>
<dbReference type="RefSeq" id="WP_192754612.1">
    <property type="nucleotide sequence ID" value="NZ_BAABJL010000042.1"/>
</dbReference>
<feature type="transmembrane region" description="Helical" evidence="8">
    <location>
        <begin position="346"/>
        <end position="362"/>
    </location>
</feature>
<comment type="caution">
    <text evidence="9">The sequence shown here is derived from an EMBL/GenBank/DDBJ whole genome shotgun (WGS) entry which is preliminary data.</text>
</comment>
<feature type="transmembrane region" description="Helical" evidence="8">
    <location>
        <begin position="324"/>
        <end position="340"/>
    </location>
</feature>
<accession>A0A927N2E5</accession>
<evidence type="ECO:0000256" key="2">
    <source>
        <dbReference type="ARBA" id="ARBA00022475"/>
    </source>
</evidence>
<evidence type="ECO:0000313" key="10">
    <source>
        <dbReference type="Proteomes" id="UP000638648"/>
    </source>
</evidence>
<feature type="transmembrane region" description="Helical" evidence="8">
    <location>
        <begin position="369"/>
        <end position="390"/>
    </location>
</feature>
<evidence type="ECO:0000256" key="5">
    <source>
        <dbReference type="ARBA" id="ARBA00022989"/>
    </source>
</evidence>
<feature type="transmembrane region" description="Helical" evidence="8">
    <location>
        <begin position="297"/>
        <end position="317"/>
    </location>
</feature>
<evidence type="ECO:0000256" key="8">
    <source>
        <dbReference type="SAM" id="Phobius"/>
    </source>
</evidence>
<feature type="transmembrane region" description="Helical" evidence="8">
    <location>
        <begin position="74"/>
        <end position="97"/>
    </location>
</feature>
<keyword evidence="10" id="KW-1185">Reference proteome</keyword>
<evidence type="ECO:0000256" key="1">
    <source>
        <dbReference type="ARBA" id="ARBA00004651"/>
    </source>
</evidence>
<keyword evidence="2" id="KW-1003">Cell membrane</keyword>
<organism evidence="9 10">
    <name type="scientific">Actinopolymorpha pittospori</name>
    <dbReference type="NCBI Taxonomy" id="648752"/>
    <lineage>
        <taxon>Bacteria</taxon>
        <taxon>Bacillati</taxon>
        <taxon>Actinomycetota</taxon>
        <taxon>Actinomycetes</taxon>
        <taxon>Propionibacteriales</taxon>
        <taxon>Actinopolymorphaceae</taxon>
        <taxon>Actinopolymorpha</taxon>
    </lineage>
</organism>
<dbReference type="InterPro" id="IPR018584">
    <property type="entry name" value="GT87"/>
</dbReference>
<sequence>MRTRAGIVAQLALPVVALLAVLPFAQSYGVFWPWAPNTVDLDVYVYTGHVLLDGGDILTARTPDTYLAFIYPPVAALLSVPLVFVPFTLLQVGWTVLNGLALLFVLHRAGLRGWTLSLVATACALLVEPVRATVSFGQINIFLMALVVADLVPGPRLVGPHLVRWLRRGRPGPADRLADPADHPVDGRADAARTDQAGARLLPAGVLTGIAAAIKVTPALFVVYLLLARRWRAARAVVLTAGVITVGTAVFMPRETFGFARLLLSGDTRTGPAHFLMNQSMLGTVVRLFGYGGWQHYTGIALGAAAGLAGAYVAVLWFRRGEPLLGVCLTGLATLLASPLSWTHHFVWIVPLGAGLFVGRHLPRSVRVVGGAFVVWVAAAIFKYVLPWGGNVELSYAPWQQLLSVLGPLLALALLTVAWVVGRAPSREPARPPLPATAVQ</sequence>
<dbReference type="EC" id="2.4.1.-" evidence="9"/>
<gene>
    <name evidence="9" type="ORF">HEB94_008239</name>
</gene>